<dbReference type="AlphaFoldDB" id="A0A521EHT1"/>
<dbReference type="RefSeq" id="WP_142506213.1">
    <property type="nucleotide sequence ID" value="NZ_FXTI01000009.1"/>
</dbReference>
<organism evidence="8 9">
    <name type="scientific">Melghirimyces algeriensis</name>
    <dbReference type="NCBI Taxonomy" id="910412"/>
    <lineage>
        <taxon>Bacteria</taxon>
        <taxon>Bacillati</taxon>
        <taxon>Bacillota</taxon>
        <taxon>Bacilli</taxon>
        <taxon>Bacillales</taxon>
        <taxon>Thermoactinomycetaceae</taxon>
        <taxon>Melghirimyces</taxon>
    </lineage>
</organism>
<keyword evidence="9" id="KW-1185">Reference proteome</keyword>
<comment type="similarity">
    <text evidence="6">Belongs to the adenylate cyclase family. DacB/CdaS subfamily.</text>
</comment>
<dbReference type="InterPro" id="IPR003390">
    <property type="entry name" value="DNA_integrity_scan_DisA_N"/>
</dbReference>
<dbReference type="GO" id="GO:0006171">
    <property type="term" value="P:cAMP biosynthetic process"/>
    <property type="evidence" value="ECO:0007669"/>
    <property type="project" value="InterPro"/>
</dbReference>
<keyword evidence="5 6" id="KW-0067">ATP-binding</keyword>
<keyword evidence="6" id="KW-0472">Membrane</keyword>
<keyword evidence="6" id="KW-0812">Transmembrane</keyword>
<keyword evidence="2 6" id="KW-0808">Transferase</keyword>
<dbReference type="Pfam" id="PF02457">
    <property type="entry name" value="DAC"/>
    <property type="match status" value="1"/>
</dbReference>
<evidence type="ECO:0000256" key="1">
    <source>
        <dbReference type="ARBA" id="ARBA00000877"/>
    </source>
</evidence>
<dbReference type="Gene3D" id="3.40.1700.10">
    <property type="entry name" value="DNA integrity scanning protein, DisA, N-terminal domain"/>
    <property type="match status" value="1"/>
</dbReference>
<gene>
    <name evidence="6" type="primary">dacB</name>
    <name evidence="8" type="ORF">SAMN06264849_10972</name>
</gene>
<dbReference type="EC" id="2.7.7.85" evidence="6"/>
<dbReference type="OrthoDB" id="9807385at2"/>
<dbReference type="SUPFAM" id="SSF143597">
    <property type="entry name" value="YojJ-like"/>
    <property type="match status" value="1"/>
</dbReference>
<keyword evidence="6" id="KW-1133">Transmembrane helix</keyword>
<evidence type="ECO:0000256" key="2">
    <source>
        <dbReference type="ARBA" id="ARBA00022679"/>
    </source>
</evidence>
<proteinExistence type="inferred from homology"/>
<evidence type="ECO:0000259" key="7">
    <source>
        <dbReference type="PROSITE" id="PS51794"/>
    </source>
</evidence>
<dbReference type="Proteomes" id="UP000315636">
    <property type="component" value="Unassembled WGS sequence"/>
</dbReference>
<dbReference type="EMBL" id="FXTI01000009">
    <property type="protein sequence ID" value="SMO83484.1"/>
    <property type="molecule type" value="Genomic_DNA"/>
</dbReference>
<dbReference type="Gene3D" id="1.10.287.770">
    <property type="entry name" value="YojJ-like"/>
    <property type="match status" value="1"/>
</dbReference>
<evidence type="ECO:0000256" key="5">
    <source>
        <dbReference type="ARBA" id="ARBA00022840"/>
    </source>
</evidence>
<dbReference type="InterPro" id="IPR050338">
    <property type="entry name" value="DisA"/>
</dbReference>
<dbReference type="GO" id="GO:0106408">
    <property type="term" value="F:diadenylate cyclase activity"/>
    <property type="evidence" value="ECO:0007669"/>
    <property type="project" value="UniProtKB-EC"/>
</dbReference>
<feature type="domain" description="DAC" evidence="7">
    <location>
        <begin position="44"/>
        <end position="204"/>
    </location>
</feature>
<dbReference type="InterPro" id="IPR036888">
    <property type="entry name" value="DNA_integrity_DisA_N_sf"/>
</dbReference>
<comment type="function">
    <text evidence="6">Catalyzes the condensation of 2 ATP molecules into cyclic di-AMP (c-di-AMP), a second messenger used to regulate differing processes in different bacteria.</text>
</comment>
<evidence type="ECO:0000256" key="6">
    <source>
        <dbReference type="HAMAP-Rule" id="MF_00838"/>
    </source>
</evidence>
<evidence type="ECO:0000313" key="8">
    <source>
        <dbReference type="EMBL" id="SMO83484.1"/>
    </source>
</evidence>
<dbReference type="InterPro" id="IPR019457">
    <property type="entry name" value="CdaS_N"/>
</dbReference>
<dbReference type="PROSITE" id="PS51794">
    <property type="entry name" value="DAC"/>
    <property type="match status" value="1"/>
</dbReference>
<dbReference type="PANTHER" id="PTHR34185">
    <property type="entry name" value="DIADENYLATE CYCLASE"/>
    <property type="match status" value="1"/>
</dbReference>
<evidence type="ECO:0000313" key="9">
    <source>
        <dbReference type="Proteomes" id="UP000315636"/>
    </source>
</evidence>
<reference evidence="8 9" key="1">
    <citation type="submission" date="2017-05" db="EMBL/GenBank/DDBJ databases">
        <authorList>
            <person name="Varghese N."/>
            <person name="Submissions S."/>
        </authorList>
    </citation>
    <scope>NUCLEOTIDE SEQUENCE [LARGE SCALE GENOMIC DNA]</scope>
    <source>
        <strain evidence="8 9">DSM 45474</strain>
    </source>
</reference>
<sequence length="207" mass="23059">MQQTDCDFSPMKKMVKDNLKSLHSEIYRVVQGLEEERNCLLQEIAEIHKTLSQVESMAASFYLQCYLSPYTDKYQELSSSIRRMSQKKHGALIVVHRNDPIDHLIQSGTPIGATLTSSLLESIFYPGSPLHDGAVIVKGNIILSAANLLPLSRQFIDDWKLGTRHRAALGLTENTDALVMIVSEETGHASFAMEGELFPLNISEIAV</sequence>
<keyword evidence="6" id="KW-1003">Cell membrane</keyword>
<dbReference type="NCBIfam" id="NF038328">
    <property type="entry name" value="c-di-AMP_CdaS"/>
    <property type="match status" value="1"/>
</dbReference>
<dbReference type="InterPro" id="IPR034693">
    <property type="entry name" value="CdaS"/>
</dbReference>
<keyword evidence="4 6" id="KW-0547">Nucleotide-binding</keyword>
<keyword evidence="3 6" id="KW-0548">Nucleotidyltransferase</keyword>
<dbReference type="Pfam" id="PF10372">
    <property type="entry name" value="CdaS_N"/>
    <property type="match status" value="1"/>
</dbReference>
<protein>
    <recommendedName>
        <fullName evidence="6">Diadenylate cyclase</fullName>
        <shortName evidence="6">DAC</shortName>
        <ecNumber evidence="6">2.7.7.85</ecNumber>
    </recommendedName>
    <alternativeName>
        <fullName evidence="6">Cyclic-di-AMP synthase</fullName>
        <shortName evidence="6">c-di-AMP synthase</shortName>
    </alternativeName>
</protein>
<dbReference type="GO" id="GO:0004016">
    <property type="term" value="F:adenylate cyclase activity"/>
    <property type="evidence" value="ECO:0007669"/>
    <property type="project" value="UniProtKB-UniRule"/>
</dbReference>
<dbReference type="HAMAP" id="MF_00838">
    <property type="entry name" value="DacB"/>
    <property type="match status" value="1"/>
</dbReference>
<dbReference type="GO" id="GO:0005524">
    <property type="term" value="F:ATP binding"/>
    <property type="evidence" value="ECO:0007669"/>
    <property type="project" value="UniProtKB-UniRule"/>
</dbReference>
<accession>A0A521EHT1</accession>
<name>A0A521EHT1_9BACL</name>
<dbReference type="InterPro" id="IPR053472">
    <property type="entry name" value="DAC_CdaS-like"/>
</dbReference>
<comment type="subunit">
    <text evidence="6">Probably oligomerizes.</text>
</comment>
<evidence type="ECO:0000256" key="4">
    <source>
        <dbReference type="ARBA" id="ARBA00022741"/>
    </source>
</evidence>
<evidence type="ECO:0000256" key="3">
    <source>
        <dbReference type="ARBA" id="ARBA00022695"/>
    </source>
</evidence>
<comment type="catalytic activity">
    <reaction evidence="1 6">
        <text>2 ATP = 3',3'-c-di-AMP + 2 diphosphate</text>
        <dbReference type="Rhea" id="RHEA:35655"/>
        <dbReference type="ChEBI" id="CHEBI:30616"/>
        <dbReference type="ChEBI" id="CHEBI:33019"/>
        <dbReference type="ChEBI" id="CHEBI:71500"/>
        <dbReference type="EC" id="2.7.7.85"/>
    </reaction>
</comment>
<dbReference type="PANTHER" id="PTHR34185:SF2">
    <property type="entry name" value="CYCLIC DI-AMP SYNTHASE CDAS"/>
    <property type="match status" value="1"/>
</dbReference>